<reference evidence="2" key="1">
    <citation type="submission" date="2014-09" db="EMBL/GenBank/DDBJ databases">
        <authorList>
            <person name="Magalhaes I.L.F."/>
            <person name="Oliveira U."/>
            <person name="Santos F.R."/>
            <person name="Vidigal T.H.D.A."/>
            <person name="Brescovit A.D."/>
            <person name="Santos A.J."/>
        </authorList>
    </citation>
    <scope>NUCLEOTIDE SEQUENCE</scope>
    <source>
        <tissue evidence="2">Shoot tissue taken approximately 20 cm above the soil surface</tissue>
    </source>
</reference>
<evidence type="ECO:0000256" key="1">
    <source>
        <dbReference type="SAM" id="MobiDB-lite"/>
    </source>
</evidence>
<organism evidence="2">
    <name type="scientific">Arundo donax</name>
    <name type="common">Giant reed</name>
    <name type="synonym">Donax arundinaceus</name>
    <dbReference type="NCBI Taxonomy" id="35708"/>
    <lineage>
        <taxon>Eukaryota</taxon>
        <taxon>Viridiplantae</taxon>
        <taxon>Streptophyta</taxon>
        <taxon>Embryophyta</taxon>
        <taxon>Tracheophyta</taxon>
        <taxon>Spermatophyta</taxon>
        <taxon>Magnoliopsida</taxon>
        <taxon>Liliopsida</taxon>
        <taxon>Poales</taxon>
        <taxon>Poaceae</taxon>
        <taxon>PACMAD clade</taxon>
        <taxon>Arundinoideae</taxon>
        <taxon>Arundineae</taxon>
        <taxon>Arundo</taxon>
    </lineage>
</organism>
<protein>
    <submittedName>
        <fullName evidence="2">Uncharacterized protein</fullName>
    </submittedName>
</protein>
<sequence length="44" mass="5440">MNPHFLKWMLPEPCASHQCPQWANHQQQKHQENSHRRLRKRVLL</sequence>
<feature type="region of interest" description="Disordered" evidence="1">
    <location>
        <begin position="25"/>
        <end position="44"/>
    </location>
</feature>
<accession>A0A0A8XSD7</accession>
<dbReference type="AlphaFoldDB" id="A0A0A8XSD7"/>
<name>A0A0A8XSD7_ARUDO</name>
<proteinExistence type="predicted"/>
<reference evidence="2" key="2">
    <citation type="journal article" date="2015" name="Data Brief">
        <title>Shoot transcriptome of the giant reed, Arundo donax.</title>
        <authorList>
            <person name="Barrero R.A."/>
            <person name="Guerrero F.D."/>
            <person name="Moolhuijzen P."/>
            <person name="Goolsby J.A."/>
            <person name="Tidwell J."/>
            <person name="Bellgard S.E."/>
            <person name="Bellgard M.I."/>
        </authorList>
    </citation>
    <scope>NUCLEOTIDE SEQUENCE</scope>
    <source>
        <tissue evidence="2">Shoot tissue taken approximately 20 cm above the soil surface</tissue>
    </source>
</reference>
<dbReference type="EMBL" id="GBRH01282227">
    <property type="protein sequence ID" value="JAD15668.1"/>
    <property type="molecule type" value="Transcribed_RNA"/>
</dbReference>
<evidence type="ECO:0000313" key="2">
    <source>
        <dbReference type="EMBL" id="JAD15668.1"/>
    </source>
</evidence>